<dbReference type="AlphaFoldDB" id="A0A7S2R882"/>
<proteinExistence type="predicted"/>
<organism evidence="1">
    <name type="scientific">Eucampia antarctica</name>
    <dbReference type="NCBI Taxonomy" id="49252"/>
    <lineage>
        <taxon>Eukaryota</taxon>
        <taxon>Sar</taxon>
        <taxon>Stramenopiles</taxon>
        <taxon>Ochrophyta</taxon>
        <taxon>Bacillariophyta</taxon>
        <taxon>Mediophyceae</taxon>
        <taxon>Biddulphiophycidae</taxon>
        <taxon>Hemiaulales</taxon>
        <taxon>Hemiaulaceae</taxon>
        <taxon>Eucampia</taxon>
    </lineage>
</organism>
<protein>
    <submittedName>
        <fullName evidence="1">Uncharacterized protein</fullName>
    </submittedName>
</protein>
<accession>A0A7S2R882</accession>
<name>A0A7S2R882_9STRA</name>
<reference evidence="1" key="1">
    <citation type="submission" date="2021-01" db="EMBL/GenBank/DDBJ databases">
        <authorList>
            <person name="Corre E."/>
            <person name="Pelletier E."/>
            <person name="Niang G."/>
            <person name="Scheremetjew M."/>
            <person name="Finn R."/>
            <person name="Kale V."/>
            <person name="Holt S."/>
            <person name="Cochrane G."/>
            <person name="Meng A."/>
            <person name="Brown T."/>
            <person name="Cohen L."/>
        </authorList>
    </citation>
    <scope>NUCLEOTIDE SEQUENCE</scope>
    <source>
        <strain evidence="1">CCMP1452</strain>
    </source>
</reference>
<gene>
    <name evidence="1" type="ORF">EANT1437_LOCUS4902</name>
</gene>
<dbReference type="EMBL" id="HBHI01009517">
    <property type="protein sequence ID" value="CAD9663604.1"/>
    <property type="molecule type" value="Transcribed_RNA"/>
</dbReference>
<evidence type="ECO:0000313" key="1">
    <source>
        <dbReference type="EMBL" id="CAD9663604.1"/>
    </source>
</evidence>
<sequence>MHDDSRKMSVEKHRLKMRGSRVSTLLGKSLFQDSTQMKNTMHNVILSVDTSGNAIHKDHVEEHKSVDDSNIVKSSGISRLRQKRLLNCNNQVKRGLCRNGLDMMTSKDRQYIRGDSSDAAFMPRSVGLLPYAEHYGSLG</sequence>